<keyword evidence="3" id="KW-1185">Reference proteome</keyword>
<evidence type="ECO:0000313" key="3">
    <source>
        <dbReference type="Proteomes" id="UP000198510"/>
    </source>
</evidence>
<dbReference type="InterPro" id="IPR021314">
    <property type="entry name" value="DUF2911"/>
</dbReference>
<dbReference type="EMBL" id="FNFO01000002">
    <property type="protein sequence ID" value="SDK18422.1"/>
    <property type="molecule type" value="Genomic_DNA"/>
</dbReference>
<dbReference type="AlphaFoldDB" id="A0A1G8ZTG7"/>
<sequence>MQSRTPVFLALLLFVLAACATQPTNIAKVERGAMITLLGTDTLALEQFEYTPAALRADAVIRSPQTQLSHYFLQFNQTGGLYRYEATTETPAGETLRREVYEPTPTGDSVQVTLTEGGRTEQRRIARQEPMLPFVEMVHWPFELMLRRADATRQDSLVQTLFTERGLLSFVVRKTGSGEMTVTHPYRGTMEVKVDDDGQLIQLDAGATTRKLTVKRLYNVDVDRFAQHFAAQENAGHPFGPLSGRGTAEATVQGAHLKLDYGQPAKRGREIFGTLVPWNEVWRTGANRATHLATDRTLRFGDLDVPPGEYTLFTIPAPSGGTLIISRQTGQNGNAYDPTHDLGRVPMRIGKLAAPVELFTIQVQETPDGGALHLQWDRAQFTVPFTVTAAN</sequence>
<evidence type="ECO:0008006" key="4">
    <source>
        <dbReference type="Google" id="ProtNLM"/>
    </source>
</evidence>
<name>A0A1G8ZTG7_9BACT</name>
<evidence type="ECO:0000256" key="1">
    <source>
        <dbReference type="SAM" id="SignalP"/>
    </source>
</evidence>
<protein>
    <recommendedName>
        <fullName evidence="4">DUF2911 domain-containing protein</fullName>
    </recommendedName>
</protein>
<gene>
    <name evidence="2" type="ORF">SAMN05421823_10286</name>
</gene>
<dbReference type="PROSITE" id="PS51257">
    <property type="entry name" value="PROKAR_LIPOPROTEIN"/>
    <property type="match status" value="1"/>
</dbReference>
<keyword evidence="1" id="KW-0732">Signal</keyword>
<dbReference type="Pfam" id="PF11138">
    <property type="entry name" value="DUF2911"/>
    <property type="match status" value="1"/>
</dbReference>
<evidence type="ECO:0000313" key="2">
    <source>
        <dbReference type="EMBL" id="SDK18422.1"/>
    </source>
</evidence>
<dbReference type="Proteomes" id="UP000198510">
    <property type="component" value="Unassembled WGS sequence"/>
</dbReference>
<organism evidence="2 3">
    <name type="scientific">Catalinimonas alkaloidigena</name>
    <dbReference type="NCBI Taxonomy" id="1075417"/>
    <lineage>
        <taxon>Bacteria</taxon>
        <taxon>Pseudomonadati</taxon>
        <taxon>Bacteroidota</taxon>
        <taxon>Cytophagia</taxon>
        <taxon>Cytophagales</taxon>
        <taxon>Catalimonadaceae</taxon>
        <taxon>Catalinimonas</taxon>
    </lineage>
</organism>
<feature type="chain" id="PRO_5011563481" description="DUF2911 domain-containing protein" evidence="1">
    <location>
        <begin position="21"/>
        <end position="391"/>
    </location>
</feature>
<dbReference type="STRING" id="1075417.SAMN05421823_10286"/>
<dbReference type="RefSeq" id="WP_089679388.1">
    <property type="nucleotide sequence ID" value="NZ_FNFO01000002.1"/>
</dbReference>
<accession>A0A1G8ZTG7</accession>
<reference evidence="2 3" key="1">
    <citation type="submission" date="2016-10" db="EMBL/GenBank/DDBJ databases">
        <authorList>
            <person name="de Groot N.N."/>
        </authorList>
    </citation>
    <scope>NUCLEOTIDE SEQUENCE [LARGE SCALE GENOMIC DNA]</scope>
    <source>
        <strain evidence="2 3">DSM 25186</strain>
    </source>
</reference>
<proteinExistence type="predicted"/>
<feature type="signal peptide" evidence="1">
    <location>
        <begin position="1"/>
        <end position="20"/>
    </location>
</feature>
<dbReference type="OrthoDB" id="187854at2"/>